<dbReference type="EMBL" id="JBHEZX010000023">
    <property type="protein sequence ID" value="MFC1414374.1"/>
    <property type="molecule type" value="Genomic_DNA"/>
</dbReference>
<comment type="caution">
    <text evidence="1">The sequence shown here is derived from an EMBL/GenBank/DDBJ whole genome shotgun (WGS) entry which is preliminary data.</text>
</comment>
<reference evidence="1 2" key="1">
    <citation type="submission" date="2024-09" db="EMBL/GenBank/DDBJ databases">
        <authorList>
            <person name="Lee S.D."/>
        </authorList>
    </citation>
    <scope>NUCLEOTIDE SEQUENCE [LARGE SCALE GENOMIC DNA]</scope>
    <source>
        <strain evidence="1 2">N1-1</strain>
    </source>
</reference>
<sequence length="338" mass="35912">MAARLVDVARLAGVSPSTVSYVLSGNRPISEETRRRVEQSIAELGFRPHAGARSIRRQATNVIAMVLPMLSDGQSRVQMQFVFAVVHAARAKGMNLLLLTAEDGVAEINNVVGSAMVDGVIVMEVQLHDPRVPLLASIGRPAVLIGTPEDPGDLVHVDFDFAAAGAMCVQHLHDLGHRHIGFLGQSADTYAREAGYALRARSGALDEMAARGVPPVWSPAEASPAGVAEAIEDLFGQDPELSALVVYNEQALPLVLDRLAQLDRRVPGDMSLVAICPDDQAERLLPAVSDVALPAAELGRLAFERLAGLIAGETPPSTTLLEPQLNRRGSGGPPPPRR</sequence>
<gene>
    <name evidence="1" type="ORF">ACEZDG_34435</name>
</gene>
<proteinExistence type="predicted"/>
<dbReference type="CDD" id="cd01392">
    <property type="entry name" value="HTH_LacI"/>
    <property type="match status" value="1"/>
</dbReference>
<dbReference type="Gene3D" id="1.10.260.40">
    <property type="entry name" value="lambda repressor-like DNA-binding domains"/>
    <property type="match status" value="1"/>
</dbReference>
<dbReference type="PANTHER" id="PTHR30146:SF153">
    <property type="entry name" value="LACTOSE OPERON REPRESSOR"/>
    <property type="match status" value="1"/>
</dbReference>
<dbReference type="Gene3D" id="3.40.50.2300">
    <property type="match status" value="2"/>
</dbReference>
<keyword evidence="1" id="KW-0238">DNA-binding</keyword>
<dbReference type="Pfam" id="PF00356">
    <property type="entry name" value="LacI"/>
    <property type="match status" value="1"/>
</dbReference>
<dbReference type="SMART" id="SM00354">
    <property type="entry name" value="HTH_LACI"/>
    <property type="match status" value="1"/>
</dbReference>
<dbReference type="InterPro" id="IPR028082">
    <property type="entry name" value="Peripla_BP_I"/>
</dbReference>
<dbReference type="InterPro" id="IPR010982">
    <property type="entry name" value="Lambda_DNA-bd_dom_sf"/>
</dbReference>
<dbReference type="PANTHER" id="PTHR30146">
    <property type="entry name" value="LACI-RELATED TRANSCRIPTIONAL REPRESSOR"/>
    <property type="match status" value="1"/>
</dbReference>
<evidence type="ECO:0000313" key="2">
    <source>
        <dbReference type="Proteomes" id="UP001592582"/>
    </source>
</evidence>
<dbReference type="InterPro" id="IPR000843">
    <property type="entry name" value="HTH_LacI"/>
</dbReference>
<dbReference type="PROSITE" id="PS00356">
    <property type="entry name" value="HTH_LACI_1"/>
    <property type="match status" value="1"/>
</dbReference>
<accession>A0ABV6VKV0</accession>
<organism evidence="1 2">
    <name type="scientific">Streptacidiphilus alkalitolerans</name>
    <dbReference type="NCBI Taxonomy" id="3342712"/>
    <lineage>
        <taxon>Bacteria</taxon>
        <taxon>Bacillati</taxon>
        <taxon>Actinomycetota</taxon>
        <taxon>Actinomycetes</taxon>
        <taxon>Kitasatosporales</taxon>
        <taxon>Streptomycetaceae</taxon>
        <taxon>Streptacidiphilus</taxon>
    </lineage>
</organism>
<dbReference type="Pfam" id="PF13377">
    <property type="entry name" value="Peripla_BP_3"/>
    <property type="match status" value="1"/>
</dbReference>
<dbReference type="Proteomes" id="UP001592582">
    <property type="component" value="Unassembled WGS sequence"/>
</dbReference>
<dbReference type="SUPFAM" id="SSF47413">
    <property type="entry name" value="lambda repressor-like DNA-binding domains"/>
    <property type="match status" value="1"/>
</dbReference>
<protein>
    <submittedName>
        <fullName evidence="1">LacI family DNA-binding transcriptional regulator</fullName>
    </submittedName>
</protein>
<dbReference type="GO" id="GO:0003677">
    <property type="term" value="F:DNA binding"/>
    <property type="evidence" value="ECO:0007669"/>
    <property type="project" value="UniProtKB-KW"/>
</dbReference>
<dbReference type="CDD" id="cd06267">
    <property type="entry name" value="PBP1_LacI_sugar_binding-like"/>
    <property type="match status" value="1"/>
</dbReference>
<evidence type="ECO:0000313" key="1">
    <source>
        <dbReference type="EMBL" id="MFC1414374.1"/>
    </source>
</evidence>
<keyword evidence="2" id="KW-1185">Reference proteome</keyword>
<dbReference type="PROSITE" id="PS50932">
    <property type="entry name" value="HTH_LACI_2"/>
    <property type="match status" value="1"/>
</dbReference>
<dbReference type="InterPro" id="IPR046335">
    <property type="entry name" value="LacI/GalR-like_sensor"/>
</dbReference>
<name>A0ABV6VKV0_9ACTN</name>
<dbReference type="SUPFAM" id="SSF53822">
    <property type="entry name" value="Periplasmic binding protein-like I"/>
    <property type="match status" value="1"/>
</dbReference>